<keyword evidence="1" id="KW-1133">Transmembrane helix</keyword>
<comment type="caution">
    <text evidence="2">The sequence shown here is derived from an EMBL/GenBank/DDBJ whole genome shotgun (WGS) entry which is preliminary data.</text>
</comment>
<evidence type="ECO:0000313" key="3">
    <source>
        <dbReference type="Proteomes" id="UP000070394"/>
    </source>
</evidence>
<evidence type="ECO:0000256" key="1">
    <source>
        <dbReference type="SAM" id="Phobius"/>
    </source>
</evidence>
<gene>
    <name evidence="2" type="ORF">HMPREF1866_01063</name>
</gene>
<dbReference type="Proteomes" id="UP000070394">
    <property type="component" value="Unassembled WGS sequence"/>
</dbReference>
<dbReference type="PATRIC" id="fig|467210.3.peg.1052"/>
<evidence type="ECO:0000313" key="2">
    <source>
        <dbReference type="EMBL" id="KXB59086.1"/>
    </source>
</evidence>
<feature type="transmembrane region" description="Helical" evidence="1">
    <location>
        <begin position="12"/>
        <end position="32"/>
    </location>
</feature>
<proteinExistence type="predicted"/>
<dbReference type="RefSeq" id="WP_060930926.1">
    <property type="nucleotide sequence ID" value="NZ_KQ959799.1"/>
</dbReference>
<dbReference type="EMBL" id="LSDA01000039">
    <property type="protein sequence ID" value="KXB59086.1"/>
    <property type="molecule type" value="Genomic_DNA"/>
</dbReference>
<accession>A0A133ZUI6</accession>
<dbReference type="STRING" id="467210.HMPREF1866_01063"/>
<reference evidence="3" key="1">
    <citation type="submission" date="2016-01" db="EMBL/GenBank/DDBJ databases">
        <authorList>
            <person name="Mitreva M."/>
            <person name="Pepin K.H."/>
            <person name="Mihindukulasuriya K.A."/>
            <person name="Fulton R."/>
            <person name="Fronick C."/>
            <person name="O'Laughlin M."/>
            <person name="Miner T."/>
            <person name="Herter B."/>
            <person name="Rosa B.A."/>
            <person name="Cordes M."/>
            <person name="Tomlinson C."/>
            <person name="Wollam A."/>
            <person name="Palsikar V.B."/>
            <person name="Mardis E.R."/>
            <person name="Wilson R.K."/>
        </authorList>
    </citation>
    <scope>NUCLEOTIDE SEQUENCE [LARGE SCALE GENOMIC DNA]</scope>
    <source>
        <strain evidence="3">DNF00896</strain>
    </source>
</reference>
<protein>
    <submittedName>
        <fullName evidence="2">Uncharacterized protein</fullName>
    </submittedName>
</protein>
<keyword evidence="1" id="KW-0472">Membrane</keyword>
<name>A0A133ZUI6_9FIRM</name>
<dbReference type="OrthoDB" id="2031743at2"/>
<organism evidence="2 3">
    <name type="scientific">Lachnoanaerobaculum saburreum</name>
    <dbReference type="NCBI Taxonomy" id="467210"/>
    <lineage>
        <taxon>Bacteria</taxon>
        <taxon>Bacillati</taxon>
        <taxon>Bacillota</taxon>
        <taxon>Clostridia</taxon>
        <taxon>Lachnospirales</taxon>
        <taxon>Lachnospiraceae</taxon>
        <taxon>Lachnoanaerobaculum</taxon>
    </lineage>
</organism>
<keyword evidence="1" id="KW-0812">Transmembrane</keyword>
<dbReference type="AlphaFoldDB" id="A0A133ZUI6"/>
<keyword evidence="3" id="KW-1185">Reference proteome</keyword>
<sequence length="233" mass="26316">MNAIEKNKLKVILVITSILALVFTAIVGVEYLDKKRKDRALKYYEEIAITVTLADMLEMELECSDNTGKSWIITNQNESFTDIVSQDIADYISGKKSSLYNYKIIENENMQKYIDNFNDNMKNIRISGENGAGIPIPPKTISEGEGMEEFEEIKNLGELIAYMHKLTKNGEYYLYALSVIGLDGSGLNGRIIFDMGDGTENVIHESGTIGIRELFTMPYRTYEYQRGIKVGGE</sequence>